<keyword evidence="5" id="KW-1185">Reference proteome</keyword>
<name>A0ABY5NW85_9FLAO</name>
<dbReference type="SUPFAM" id="SSF56925">
    <property type="entry name" value="OMPA-like"/>
    <property type="match status" value="1"/>
</dbReference>
<evidence type="ECO:0000256" key="2">
    <source>
        <dbReference type="SAM" id="SignalP"/>
    </source>
</evidence>
<dbReference type="EMBL" id="CP102382">
    <property type="protein sequence ID" value="UUV22589.1"/>
    <property type="molecule type" value="Genomic_DNA"/>
</dbReference>
<dbReference type="RefSeq" id="WP_257500504.1">
    <property type="nucleotide sequence ID" value="NZ_CP102382.1"/>
</dbReference>
<dbReference type="Pfam" id="PF13505">
    <property type="entry name" value="OMP_b-brl"/>
    <property type="match status" value="1"/>
</dbReference>
<evidence type="ECO:0000313" key="4">
    <source>
        <dbReference type="EMBL" id="UUV22589.1"/>
    </source>
</evidence>
<evidence type="ECO:0000313" key="5">
    <source>
        <dbReference type="Proteomes" id="UP001317001"/>
    </source>
</evidence>
<sequence length="225" mass="25999">MKNLKLKMLTAAITLTAISASAQEEKPEQKKWNFGFHLGSDQYFASKPKPNPHNYKFENTNSYKLGVFTERNLNEKESILIGFNYNVYWLKSYSQYNNYYPSSTSSINWFADLDLQYNRNIGNNFRYFAGANISFQRGHSNYSGGGLGREDIFKTEGKATDFNLGLNTGIKYVLNPKSKFKIEPYAMIGINAFKKDKEESIFYPNIQQENSLSNFQTRFGINFKF</sequence>
<dbReference type="InterPro" id="IPR011250">
    <property type="entry name" value="OMP/PagP_B-barrel"/>
</dbReference>
<dbReference type="Proteomes" id="UP001317001">
    <property type="component" value="Chromosome"/>
</dbReference>
<feature type="domain" description="Outer membrane protein beta-barrel" evidence="3">
    <location>
        <begin position="11"/>
        <end position="183"/>
    </location>
</feature>
<reference evidence="4 5" key="1">
    <citation type="submission" date="2022-08" db="EMBL/GenBank/DDBJ databases">
        <title>Myroides zhujiangensis sp. nov., a novel bacterium isolated from sediment in the Pearl River Estuary.</title>
        <authorList>
            <person name="Cui L."/>
        </authorList>
    </citation>
    <scope>NUCLEOTIDE SEQUENCE [LARGE SCALE GENOMIC DNA]</scope>
    <source>
        <strain evidence="4 5">SCSIO 72103</strain>
    </source>
</reference>
<protein>
    <submittedName>
        <fullName evidence="4">Porin family protein</fullName>
    </submittedName>
</protein>
<proteinExistence type="predicted"/>
<keyword evidence="1 2" id="KW-0732">Signal</keyword>
<dbReference type="InterPro" id="IPR027385">
    <property type="entry name" value="Beta-barrel_OMP"/>
</dbReference>
<evidence type="ECO:0000259" key="3">
    <source>
        <dbReference type="Pfam" id="PF13505"/>
    </source>
</evidence>
<gene>
    <name evidence="4" type="ORF">NPX36_05980</name>
</gene>
<evidence type="ECO:0000256" key="1">
    <source>
        <dbReference type="ARBA" id="ARBA00022729"/>
    </source>
</evidence>
<organism evidence="4 5">
    <name type="scientific">Paenimyroides aestuarii</name>
    <dbReference type="NCBI Taxonomy" id="2968490"/>
    <lineage>
        <taxon>Bacteria</taxon>
        <taxon>Pseudomonadati</taxon>
        <taxon>Bacteroidota</taxon>
        <taxon>Flavobacteriia</taxon>
        <taxon>Flavobacteriales</taxon>
        <taxon>Flavobacteriaceae</taxon>
        <taxon>Paenimyroides</taxon>
    </lineage>
</organism>
<feature type="signal peptide" evidence="2">
    <location>
        <begin position="1"/>
        <end position="22"/>
    </location>
</feature>
<feature type="chain" id="PRO_5046132753" evidence="2">
    <location>
        <begin position="23"/>
        <end position="225"/>
    </location>
</feature>
<accession>A0ABY5NW85</accession>